<keyword evidence="1" id="KW-0812">Transmembrane</keyword>
<dbReference type="PANTHER" id="PTHR42912">
    <property type="entry name" value="METHYLTRANSFERASE"/>
    <property type="match status" value="1"/>
</dbReference>
<protein>
    <recommendedName>
        <fullName evidence="2">Methyltransferase type 11 domain-containing protein</fullName>
    </recommendedName>
</protein>
<dbReference type="AlphaFoldDB" id="A0A8J9X966"/>
<keyword evidence="1" id="KW-1133">Transmembrane helix</keyword>
<dbReference type="Proteomes" id="UP000836788">
    <property type="component" value="Chromosome 6"/>
</dbReference>
<dbReference type="InterPro" id="IPR050508">
    <property type="entry name" value="Methyltransf_Superfamily"/>
</dbReference>
<dbReference type="SUPFAM" id="SSF53335">
    <property type="entry name" value="S-adenosyl-L-methionine-dependent methyltransferases"/>
    <property type="match status" value="1"/>
</dbReference>
<keyword evidence="1" id="KW-0472">Membrane</keyword>
<dbReference type="CDD" id="cd02440">
    <property type="entry name" value="AdoMet_MTases"/>
    <property type="match status" value="1"/>
</dbReference>
<dbReference type="InterPro" id="IPR029063">
    <property type="entry name" value="SAM-dependent_MTases_sf"/>
</dbReference>
<dbReference type="PANTHER" id="PTHR42912:SF80">
    <property type="entry name" value="METHYLTRANSFERASE DOMAIN-CONTAINING PROTEIN"/>
    <property type="match status" value="1"/>
</dbReference>
<gene>
    <name evidence="3" type="ORF">PTTT1_LOCUS46657</name>
</gene>
<dbReference type="GO" id="GO:0008757">
    <property type="term" value="F:S-adenosylmethionine-dependent methyltransferase activity"/>
    <property type="evidence" value="ECO:0007669"/>
    <property type="project" value="InterPro"/>
</dbReference>
<evidence type="ECO:0000259" key="2">
    <source>
        <dbReference type="Pfam" id="PF08241"/>
    </source>
</evidence>
<feature type="domain" description="Methyltransferase type 11" evidence="2">
    <location>
        <begin position="96"/>
        <end position="194"/>
    </location>
</feature>
<dbReference type="InterPro" id="IPR013216">
    <property type="entry name" value="Methyltransf_11"/>
</dbReference>
<feature type="transmembrane region" description="Helical" evidence="1">
    <location>
        <begin position="12"/>
        <end position="30"/>
    </location>
</feature>
<accession>A0A8J9X966</accession>
<reference evidence="3" key="1">
    <citation type="submission" date="2022-02" db="EMBL/GenBank/DDBJ databases">
        <authorList>
            <person name="Giguere J D."/>
        </authorList>
    </citation>
    <scope>NUCLEOTIDE SEQUENCE</scope>
    <source>
        <strain evidence="3">CCAP 1055/1</strain>
    </source>
</reference>
<dbReference type="Gene3D" id="3.40.50.150">
    <property type="entry name" value="Vaccinia Virus protein VP39"/>
    <property type="match status" value="1"/>
</dbReference>
<evidence type="ECO:0000313" key="3">
    <source>
        <dbReference type="EMBL" id="CAG9291033.1"/>
    </source>
</evidence>
<proteinExistence type="predicted"/>
<name>A0A8J9X966_PHATR</name>
<dbReference type="EMBL" id="OU594947">
    <property type="protein sequence ID" value="CAG9291033.1"/>
    <property type="molecule type" value="Genomic_DNA"/>
</dbReference>
<dbReference type="Pfam" id="PF08241">
    <property type="entry name" value="Methyltransf_11"/>
    <property type="match status" value="1"/>
</dbReference>
<evidence type="ECO:0000256" key="1">
    <source>
        <dbReference type="SAM" id="Phobius"/>
    </source>
</evidence>
<organism evidence="3">
    <name type="scientific">Phaeodactylum tricornutum</name>
    <name type="common">Diatom</name>
    <dbReference type="NCBI Taxonomy" id="2850"/>
    <lineage>
        <taxon>Eukaryota</taxon>
        <taxon>Sar</taxon>
        <taxon>Stramenopiles</taxon>
        <taxon>Ochrophyta</taxon>
        <taxon>Bacillariophyta</taxon>
        <taxon>Bacillariophyceae</taxon>
        <taxon>Bacillariophycidae</taxon>
        <taxon>Naviculales</taxon>
        <taxon>Phaeodactylaceae</taxon>
        <taxon>Phaeodactylum</taxon>
    </lineage>
</organism>
<sequence length="260" mass="29318">MASSVIRRGGVLLAGGGVYATAVYLTYHYLRMNKEQNLVSADGDNYISYVNNPDRTKKFQKVAEFYDEFIGRDEIFMGINLLRRSLLFFHAKGTVLEVGAGTGRNISFYPSSVDRVVLTDSSDQMLLQAKNKIQRLTVDERKRFAVIEADSARLSLPENAFDTVVDTFGLCSYDDPVLVLKEMARVCKPSGKILLLEHGRSKTWDFVTDHLDKHAEQHAANWGCVWNRDLDAVIAASGLNVRVLNRWHFGTTYYIVCQPP</sequence>
<dbReference type="OMA" id="EKLMRMG"/>